<dbReference type="RefSeq" id="WP_157007342.1">
    <property type="nucleotide sequence ID" value="NZ_WPOC01000002.1"/>
</dbReference>
<dbReference type="AlphaFoldDB" id="A0A6N8IEF9"/>
<accession>A0A6N8IEF9</accession>
<dbReference type="Proteomes" id="UP000468327">
    <property type="component" value="Unassembled WGS sequence"/>
</dbReference>
<feature type="transmembrane region" description="Helical" evidence="1">
    <location>
        <begin position="167"/>
        <end position="192"/>
    </location>
</feature>
<feature type="transmembrane region" description="Helical" evidence="1">
    <location>
        <begin position="212"/>
        <end position="228"/>
    </location>
</feature>
<dbReference type="EMBL" id="WPOC01000002">
    <property type="protein sequence ID" value="MVN14185.1"/>
    <property type="molecule type" value="Genomic_DNA"/>
</dbReference>
<feature type="transmembrane region" description="Helical" evidence="1">
    <location>
        <begin position="21"/>
        <end position="41"/>
    </location>
</feature>
<evidence type="ECO:0008006" key="4">
    <source>
        <dbReference type="Google" id="ProtNLM"/>
    </source>
</evidence>
<evidence type="ECO:0000256" key="1">
    <source>
        <dbReference type="SAM" id="Phobius"/>
    </source>
</evidence>
<gene>
    <name evidence="2" type="ORF">GO738_02265</name>
</gene>
<feature type="transmembrane region" description="Helical" evidence="1">
    <location>
        <begin position="235"/>
        <end position="251"/>
    </location>
</feature>
<feature type="transmembrane region" description="Helical" evidence="1">
    <location>
        <begin position="280"/>
        <end position="299"/>
    </location>
</feature>
<proteinExistence type="predicted"/>
<feature type="transmembrane region" description="Helical" evidence="1">
    <location>
        <begin position="121"/>
        <end position="139"/>
    </location>
</feature>
<feature type="transmembrane region" description="Helical" evidence="1">
    <location>
        <begin position="47"/>
        <end position="69"/>
    </location>
</feature>
<reference evidence="2 3" key="1">
    <citation type="submission" date="2019-11" db="EMBL/GenBank/DDBJ databases">
        <title>Whole genome shotgun sequencing (WGS) data from Adlercreutzia equolifaciens ResAG-91, Eggerthella lenta MRI-F36, MRI-F37, MRI-F40, ResAG-49, ResAG-88, ResAG-121, ResAG-145, and Gordonibacter sp. ResAG-5, ResAG-26, ResAG-43, ResAG-50, ResAG-59.</title>
        <authorList>
            <person name="Stoll D.A."/>
            <person name="Danylec N."/>
            <person name="Franz C.M.A.P."/>
            <person name="Huch M."/>
        </authorList>
    </citation>
    <scope>NUCLEOTIDE SEQUENCE [LARGE SCALE GENOMIC DNA]</scope>
    <source>
        <strain evidence="2 3">ResAG-59</strain>
    </source>
</reference>
<keyword evidence="1" id="KW-0472">Membrane</keyword>
<keyword evidence="1" id="KW-0812">Transmembrane</keyword>
<sequence>MILVSRTDFPQMDGRTRISHGGILMLLAALALLLFLTASIVLDAGSISIASAGVITTFILNGTLAIVLLSKSIAERPFSLVQLHWLFYITMFVVAPLSQYLYGYSAWGHPLGDSDYLGTNVLLMIWGVFFAFASNSAGFHRPSRSGSNNVKSQSAFYESLPSISARAALIAFGVSLCSAIIVIVLVGFSNLFSRGDFVTGLDKTLGLLFDKGVRPLPVFAFVLIFARAKQQHKFTLLPIAAFLIAFIADFPAAMARYNMACLYGGIILLVLGPLFEKRGLFPALFLIAFLVLFPAGNAYRWESFEISMLFDAIRNAALNLPQGFCAVDYDAYSMVARTSQYIATFGVENGYQLLGALLFFVPRAIWPTKPEGSGNLVCAAQGQLQLNISSPLPAEGLVNFGVFGLIAFAILLGILCRKGDAWFVRSCSPLRLLYPFLCFLLFFGGFGSLCDKGLA</sequence>
<keyword evidence="1" id="KW-1133">Transmembrane helix</keyword>
<feature type="transmembrane region" description="Helical" evidence="1">
    <location>
        <begin position="428"/>
        <end position="449"/>
    </location>
</feature>
<protein>
    <recommendedName>
        <fullName evidence="4">O-antigen polysaccharide polymerase Wzy</fullName>
    </recommendedName>
</protein>
<feature type="transmembrane region" description="Helical" evidence="1">
    <location>
        <begin position="81"/>
        <end position="101"/>
    </location>
</feature>
<organism evidence="2 3">
    <name type="scientific">Gordonibacter urolithinfaciens</name>
    <dbReference type="NCBI Taxonomy" id="1335613"/>
    <lineage>
        <taxon>Bacteria</taxon>
        <taxon>Bacillati</taxon>
        <taxon>Actinomycetota</taxon>
        <taxon>Coriobacteriia</taxon>
        <taxon>Eggerthellales</taxon>
        <taxon>Eggerthellaceae</taxon>
        <taxon>Gordonibacter</taxon>
    </lineage>
</organism>
<feature type="transmembrane region" description="Helical" evidence="1">
    <location>
        <begin position="396"/>
        <end position="416"/>
    </location>
</feature>
<evidence type="ECO:0000313" key="3">
    <source>
        <dbReference type="Proteomes" id="UP000468327"/>
    </source>
</evidence>
<keyword evidence="3" id="KW-1185">Reference proteome</keyword>
<evidence type="ECO:0000313" key="2">
    <source>
        <dbReference type="EMBL" id="MVN14185.1"/>
    </source>
</evidence>
<name>A0A6N8IEF9_9ACTN</name>
<comment type="caution">
    <text evidence="2">The sequence shown here is derived from an EMBL/GenBank/DDBJ whole genome shotgun (WGS) entry which is preliminary data.</text>
</comment>